<organism evidence="1">
    <name type="scientific">hydrothermal vent metagenome</name>
    <dbReference type="NCBI Taxonomy" id="652676"/>
    <lineage>
        <taxon>unclassified sequences</taxon>
        <taxon>metagenomes</taxon>
        <taxon>ecological metagenomes</taxon>
    </lineage>
</organism>
<protein>
    <recommendedName>
        <fullName evidence="2">DUF3108 domain-containing protein</fullName>
    </recommendedName>
</protein>
<proteinExistence type="predicted"/>
<accession>A0A3B0WYF7</accession>
<evidence type="ECO:0008006" key="2">
    <source>
        <dbReference type="Google" id="ProtNLM"/>
    </source>
</evidence>
<gene>
    <name evidence="1" type="ORF">MNBD_GAMMA07-2347</name>
</gene>
<name>A0A3B0WYF7_9ZZZZ</name>
<dbReference type="EMBL" id="UOFF01000402">
    <property type="protein sequence ID" value="VAW57470.1"/>
    <property type="molecule type" value="Genomic_DNA"/>
</dbReference>
<evidence type="ECO:0000313" key="1">
    <source>
        <dbReference type="EMBL" id="VAW57470.1"/>
    </source>
</evidence>
<dbReference type="Pfam" id="PF11306">
    <property type="entry name" value="DUF3108"/>
    <property type="match status" value="1"/>
</dbReference>
<reference evidence="1" key="1">
    <citation type="submission" date="2018-06" db="EMBL/GenBank/DDBJ databases">
        <authorList>
            <person name="Zhirakovskaya E."/>
        </authorList>
    </citation>
    <scope>NUCLEOTIDE SEQUENCE</scope>
</reference>
<sequence>MDQQPTRHLNFYTKLSYLLLFITIAPMVNANSKNSERFRLIPNHQSEYRIEKYSNNVGNVKNVLNYSKNVVKYSSIASATGIASFFIKDDHEETSILYWPKNTQYPKQQSFNYFRGKKHKKNQQILFKYIKAESTLIDGNYKRKSYTLETSKTVWTRQLLPILISSELQNSPNTKVKSFFITNKGHIQEYTYTLEALEKMSFKQKQLDVLKFKISREKNRRTSYVWLSKDHYYLPLKIEHYKDDKLNVSMFMTQFKLN</sequence>
<dbReference type="AlphaFoldDB" id="A0A3B0WYF7"/>
<dbReference type="InterPro" id="IPR021457">
    <property type="entry name" value="DUF3108"/>
</dbReference>